<dbReference type="Gene3D" id="1.20.1250.20">
    <property type="entry name" value="MFS general substrate transporter like domains"/>
    <property type="match status" value="1"/>
</dbReference>
<evidence type="ECO:0000256" key="2">
    <source>
        <dbReference type="ARBA" id="ARBA00022448"/>
    </source>
</evidence>
<evidence type="ECO:0000256" key="6">
    <source>
        <dbReference type="SAM" id="Phobius"/>
    </source>
</evidence>
<gene>
    <name evidence="8" type="ORF">WQ57_13825</name>
</gene>
<dbReference type="OrthoDB" id="9814001at2"/>
<evidence type="ECO:0000313" key="8">
    <source>
        <dbReference type="EMBL" id="KKK37548.1"/>
    </source>
</evidence>
<feature type="transmembrane region" description="Helical" evidence="6">
    <location>
        <begin position="7"/>
        <end position="25"/>
    </location>
</feature>
<feature type="domain" description="Major facilitator superfamily (MFS) profile" evidence="7">
    <location>
        <begin position="1"/>
        <end position="374"/>
    </location>
</feature>
<feature type="transmembrane region" description="Helical" evidence="6">
    <location>
        <begin position="262"/>
        <end position="295"/>
    </location>
</feature>
<keyword evidence="5 6" id="KW-0472">Membrane</keyword>
<dbReference type="AlphaFoldDB" id="A0A0M2STU5"/>
<evidence type="ECO:0000256" key="5">
    <source>
        <dbReference type="ARBA" id="ARBA00023136"/>
    </source>
</evidence>
<dbReference type="Proteomes" id="UP000034166">
    <property type="component" value="Unassembled WGS sequence"/>
</dbReference>
<feature type="transmembrane region" description="Helical" evidence="6">
    <location>
        <begin position="127"/>
        <end position="146"/>
    </location>
</feature>
<feature type="transmembrane region" description="Helical" evidence="6">
    <location>
        <begin position="64"/>
        <end position="82"/>
    </location>
</feature>
<keyword evidence="3 6" id="KW-0812">Transmembrane</keyword>
<dbReference type="GO" id="GO:0022857">
    <property type="term" value="F:transmembrane transporter activity"/>
    <property type="evidence" value="ECO:0007669"/>
    <property type="project" value="InterPro"/>
</dbReference>
<evidence type="ECO:0000256" key="1">
    <source>
        <dbReference type="ARBA" id="ARBA00004651"/>
    </source>
</evidence>
<dbReference type="EMBL" id="LAYY01000014">
    <property type="protein sequence ID" value="KKK37548.1"/>
    <property type="molecule type" value="Genomic_DNA"/>
</dbReference>
<dbReference type="PANTHER" id="PTHR23531:SF1">
    <property type="entry name" value="QUINOLENE RESISTANCE PROTEIN NORA"/>
    <property type="match status" value="1"/>
</dbReference>
<dbReference type="Pfam" id="PF07690">
    <property type="entry name" value="MFS_1"/>
    <property type="match status" value="1"/>
</dbReference>
<proteinExistence type="predicted"/>
<reference evidence="8 9" key="1">
    <citation type="submission" date="2015-04" db="EMBL/GenBank/DDBJ databases">
        <title>Taxonomic description and genome sequence of Bacillus campisalis sp. nov., a novel member of the genus Bacillus isolated from solar saltern.</title>
        <authorList>
            <person name="Mathan Kumar R."/>
            <person name="Kaur G."/>
            <person name="Kumar A."/>
            <person name="Singh N.K."/>
            <person name="Kaur N."/>
            <person name="Kumar N."/>
            <person name="Mayilraj S."/>
        </authorList>
    </citation>
    <scope>NUCLEOTIDE SEQUENCE [LARGE SCALE GENOMIC DNA]</scope>
    <source>
        <strain evidence="8 9">SA2-6</strain>
    </source>
</reference>
<evidence type="ECO:0000256" key="4">
    <source>
        <dbReference type="ARBA" id="ARBA00022989"/>
    </source>
</evidence>
<feature type="transmembrane region" description="Helical" evidence="6">
    <location>
        <begin position="351"/>
        <end position="369"/>
    </location>
</feature>
<keyword evidence="4 6" id="KW-1133">Transmembrane helix</keyword>
<feature type="transmembrane region" description="Helical" evidence="6">
    <location>
        <begin position="31"/>
        <end position="52"/>
    </location>
</feature>
<dbReference type="PROSITE" id="PS50850">
    <property type="entry name" value="MFS"/>
    <property type="match status" value="1"/>
</dbReference>
<dbReference type="SUPFAM" id="SSF103473">
    <property type="entry name" value="MFS general substrate transporter"/>
    <property type="match status" value="1"/>
</dbReference>
<feature type="transmembrane region" description="Helical" evidence="6">
    <location>
        <begin position="231"/>
        <end position="250"/>
    </location>
</feature>
<dbReference type="PANTHER" id="PTHR23531">
    <property type="entry name" value="QUINOLENE RESISTANCE PROTEIN NORA"/>
    <property type="match status" value="1"/>
</dbReference>
<feature type="transmembrane region" description="Helical" evidence="6">
    <location>
        <begin position="152"/>
        <end position="177"/>
    </location>
</feature>
<evidence type="ECO:0000313" key="9">
    <source>
        <dbReference type="Proteomes" id="UP000034166"/>
    </source>
</evidence>
<comment type="subcellular location">
    <subcellularLocation>
        <location evidence="1">Cell membrane</location>
        <topology evidence="1">Multi-pass membrane protein</topology>
    </subcellularLocation>
</comment>
<protein>
    <submittedName>
        <fullName evidence="8">Multidrug MFS transporter</fullName>
    </submittedName>
</protein>
<dbReference type="InterPro" id="IPR020846">
    <property type="entry name" value="MFS_dom"/>
</dbReference>
<dbReference type="PATRIC" id="fig|1408103.3.peg.3107"/>
<name>A0A0M2STU5_9BACI</name>
<dbReference type="InterPro" id="IPR036259">
    <property type="entry name" value="MFS_trans_sf"/>
</dbReference>
<feature type="transmembrane region" description="Helical" evidence="6">
    <location>
        <begin position="198"/>
        <end position="219"/>
    </location>
</feature>
<keyword evidence="9" id="KW-1185">Reference proteome</keyword>
<dbReference type="CDD" id="cd17489">
    <property type="entry name" value="MFS_YfcJ_like"/>
    <property type="match status" value="1"/>
</dbReference>
<accession>A0A0M2STU5</accession>
<dbReference type="InterPro" id="IPR052714">
    <property type="entry name" value="MFS_Exporter"/>
</dbReference>
<organism evidence="8 9">
    <name type="scientific">Mesobacillus campisalis</name>
    <dbReference type="NCBI Taxonomy" id="1408103"/>
    <lineage>
        <taxon>Bacteria</taxon>
        <taxon>Bacillati</taxon>
        <taxon>Bacillota</taxon>
        <taxon>Bacilli</taxon>
        <taxon>Bacillales</taxon>
        <taxon>Bacillaceae</taxon>
        <taxon>Mesobacillus</taxon>
    </lineage>
</organism>
<feature type="transmembrane region" description="Helical" evidence="6">
    <location>
        <begin position="94"/>
        <end position="115"/>
    </location>
</feature>
<keyword evidence="2" id="KW-0813">Transport</keyword>
<dbReference type="InterPro" id="IPR011701">
    <property type="entry name" value="MFS"/>
</dbReference>
<dbReference type="GO" id="GO:0005886">
    <property type="term" value="C:plasma membrane"/>
    <property type="evidence" value="ECO:0007669"/>
    <property type="project" value="UniProtKB-SubCell"/>
</dbReference>
<evidence type="ECO:0000259" key="7">
    <source>
        <dbReference type="PROSITE" id="PS50850"/>
    </source>
</evidence>
<comment type="caution">
    <text evidence="8">The sequence shown here is derived from an EMBL/GenBank/DDBJ whole genome shotgun (WGS) entry which is preliminary data.</text>
</comment>
<evidence type="ECO:0000256" key="3">
    <source>
        <dbReference type="ARBA" id="ARBA00022692"/>
    </source>
</evidence>
<sequence length="389" mass="41879">MLSSASFFLAMVFYLLMVTIAVYSVETFNASTGQAGVASGIFIVGVLIGRLYIGRKYNDYNTKLILVISGIAIVASILLYFIQWNISFLFLTRLIHGITFGVAANTLAAIIAVVLPPSRRGEGIGYFTMSMTLAAAIGPFIGVLMSKTANHFPIFSLCLFLGLISLVFILFSNIPSLKVKKKPGIQKISWTQFLEPNAIPISIVIMGISFCYGSVLSFINLYASEVHLVEAASFFFLVYALAILFSRPITGKLVDSKGANFVMYPCIVLLAAGMFVLSIASTSFLLLLAAGLIGIGYGNIQSTLQVVAVKTAPPGQIGLATSTYYIGMDAANGVSPAVLGLIIPFLGFGQMYLSLAVFAMLMAVLYYFVYGRKESLFLADVNNEATVDR</sequence>